<protein>
    <submittedName>
        <fullName evidence="2">Uncharacterized protein</fullName>
    </submittedName>
</protein>
<dbReference type="Proteomes" id="UP000007798">
    <property type="component" value="Unassembled WGS sequence"/>
</dbReference>
<keyword evidence="3" id="KW-1185">Reference proteome</keyword>
<name>B4NCT1_DROWI</name>
<accession>B4NCT1</accession>
<sequence length="140" mass="15134">MPIDSKELIKAIAILVDRNEVRATFQESAKGAAVVGLTTLLSGLFLGPRGLVLGAAVGGALAYGMADDSFRPLGEIILNDLTDAQREQLVQHVYKAVEKVHPTDLVMLLPLIMRNVPVQQVVLDAVKSFAQERLSINIMD</sequence>
<evidence type="ECO:0000256" key="1">
    <source>
        <dbReference type="ARBA" id="ARBA00029457"/>
    </source>
</evidence>
<dbReference type="AlphaFoldDB" id="B4NCT1"/>
<reference evidence="2 3" key="1">
    <citation type="journal article" date="2007" name="Nature">
        <title>Evolution of genes and genomes on the Drosophila phylogeny.</title>
        <authorList>
            <consortium name="Drosophila 12 Genomes Consortium"/>
            <person name="Clark A.G."/>
            <person name="Eisen M.B."/>
            <person name="Smith D.R."/>
            <person name="Bergman C.M."/>
            <person name="Oliver B."/>
            <person name="Markow T.A."/>
            <person name="Kaufman T.C."/>
            <person name="Kellis M."/>
            <person name="Gelbart W."/>
            <person name="Iyer V.N."/>
            <person name="Pollard D.A."/>
            <person name="Sackton T.B."/>
            <person name="Larracuente A.M."/>
            <person name="Singh N.D."/>
            <person name="Abad J.P."/>
            <person name="Abt D.N."/>
            <person name="Adryan B."/>
            <person name="Aguade M."/>
            <person name="Akashi H."/>
            <person name="Anderson W.W."/>
            <person name="Aquadro C.F."/>
            <person name="Ardell D.H."/>
            <person name="Arguello R."/>
            <person name="Artieri C.G."/>
            <person name="Barbash D.A."/>
            <person name="Barker D."/>
            <person name="Barsanti P."/>
            <person name="Batterham P."/>
            <person name="Batzoglou S."/>
            <person name="Begun D."/>
            <person name="Bhutkar A."/>
            <person name="Blanco E."/>
            <person name="Bosak S.A."/>
            <person name="Bradley R.K."/>
            <person name="Brand A.D."/>
            <person name="Brent M.R."/>
            <person name="Brooks A.N."/>
            <person name="Brown R.H."/>
            <person name="Butlin R.K."/>
            <person name="Caggese C."/>
            <person name="Calvi B.R."/>
            <person name="Bernardo de Carvalho A."/>
            <person name="Caspi A."/>
            <person name="Castrezana S."/>
            <person name="Celniker S.E."/>
            <person name="Chang J.L."/>
            <person name="Chapple C."/>
            <person name="Chatterji S."/>
            <person name="Chinwalla A."/>
            <person name="Civetta A."/>
            <person name="Clifton S.W."/>
            <person name="Comeron J.M."/>
            <person name="Costello J.C."/>
            <person name="Coyne J.A."/>
            <person name="Daub J."/>
            <person name="David R.G."/>
            <person name="Delcher A.L."/>
            <person name="Delehaunty K."/>
            <person name="Do C.B."/>
            <person name="Ebling H."/>
            <person name="Edwards K."/>
            <person name="Eickbush T."/>
            <person name="Evans J.D."/>
            <person name="Filipski A."/>
            <person name="Findeiss S."/>
            <person name="Freyhult E."/>
            <person name="Fulton L."/>
            <person name="Fulton R."/>
            <person name="Garcia A.C."/>
            <person name="Gardiner A."/>
            <person name="Garfield D.A."/>
            <person name="Garvin B.E."/>
            <person name="Gibson G."/>
            <person name="Gilbert D."/>
            <person name="Gnerre S."/>
            <person name="Godfrey J."/>
            <person name="Good R."/>
            <person name="Gotea V."/>
            <person name="Gravely B."/>
            <person name="Greenberg A.J."/>
            <person name="Griffiths-Jones S."/>
            <person name="Gross S."/>
            <person name="Guigo R."/>
            <person name="Gustafson E.A."/>
            <person name="Haerty W."/>
            <person name="Hahn M.W."/>
            <person name="Halligan D.L."/>
            <person name="Halpern A.L."/>
            <person name="Halter G.M."/>
            <person name="Han M.V."/>
            <person name="Heger A."/>
            <person name="Hillier L."/>
            <person name="Hinrichs A.S."/>
            <person name="Holmes I."/>
            <person name="Hoskins R.A."/>
            <person name="Hubisz M.J."/>
            <person name="Hultmark D."/>
            <person name="Huntley M.A."/>
            <person name="Jaffe D.B."/>
            <person name="Jagadeeshan S."/>
            <person name="Jeck W.R."/>
            <person name="Johnson J."/>
            <person name="Jones C.D."/>
            <person name="Jordan W.C."/>
            <person name="Karpen G.H."/>
            <person name="Kataoka E."/>
            <person name="Keightley P.D."/>
            <person name="Kheradpour P."/>
            <person name="Kirkness E.F."/>
            <person name="Koerich L.B."/>
            <person name="Kristiansen K."/>
            <person name="Kudrna D."/>
            <person name="Kulathinal R.J."/>
            <person name="Kumar S."/>
            <person name="Kwok R."/>
            <person name="Lander E."/>
            <person name="Langley C.H."/>
            <person name="Lapoint R."/>
            <person name="Lazzaro B.P."/>
            <person name="Lee S.J."/>
            <person name="Levesque L."/>
            <person name="Li R."/>
            <person name="Lin C.F."/>
            <person name="Lin M.F."/>
            <person name="Lindblad-Toh K."/>
            <person name="Llopart A."/>
            <person name="Long M."/>
            <person name="Low L."/>
            <person name="Lozovsky E."/>
            <person name="Lu J."/>
            <person name="Luo M."/>
            <person name="Machado C.A."/>
            <person name="Makalowski W."/>
            <person name="Marzo M."/>
            <person name="Matsuda M."/>
            <person name="Matzkin L."/>
            <person name="McAllister B."/>
            <person name="McBride C.S."/>
            <person name="McKernan B."/>
            <person name="McKernan K."/>
            <person name="Mendez-Lago M."/>
            <person name="Minx P."/>
            <person name="Mollenhauer M.U."/>
            <person name="Montooth K."/>
            <person name="Mount S.M."/>
            <person name="Mu X."/>
            <person name="Myers E."/>
            <person name="Negre B."/>
            <person name="Newfeld S."/>
            <person name="Nielsen R."/>
            <person name="Noor M.A."/>
            <person name="O'Grady P."/>
            <person name="Pachter L."/>
            <person name="Papaceit M."/>
            <person name="Parisi M.J."/>
            <person name="Parisi M."/>
            <person name="Parts L."/>
            <person name="Pedersen J.S."/>
            <person name="Pesole G."/>
            <person name="Phillippy A.M."/>
            <person name="Ponting C.P."/>
            <person name="Pop M."/>
            <person name="Porcelli D."/>
            <person name="Powell J.R."/>
            <person name="Prohaska S."/>
            <person name="Pruitt K."/>
            <person name="Puig M."/>
            <person name="Quesneville H."/>
            <person name="Ram K.R."/>
            <person name="Rand D."/>
            <person name="Rasmussen M.D."/>
            <person name="Reed L.K."/>
            <person name="Reenan R."/>
            <person name="Reily A."/>
            <person name="Remington K.A."/>
            <person name="Rieger T.T."/>
            <person name="Ritchie M.G."/>
            <person name="Robin C."/>
            <person name="Rogers Y.H."/>
            <person name="Rohde C."/>
            <person name="Rozas J."/>
            <person name="Rubenfield M.J."/>
            <person name="Ruiz A."/>
            <person name="Russo S."/>
            <person name="Salzberg S.L."/>
            <person name="Sanchez-Gracia A."/>
            <person name="Saranga D.J."/>
            <person name="Sato H."/>
            <person name="Schaeffer S.W."/>
            <person name="Schatz M.C."/>
            <person name="Schlenke T."/>
            <person name="Schwartz R."/>
            <person name="Segarra C."/>
            <person name="Singh R.S."/>
            <person name="Sirot L."/>
            <person name="Sirota M."/>
            <person name="Sisneros N.B."/>
            <person name="Smith C.D."/>
            <person name="Smith T.F."/>
            <person name="Spieth J."/>
            <person name="Stage D.E."/>
            <person name="Stark A."/>
            <person name="Stephan W."/>
            <person name="Strausberg R.L."/>
            <person name="Strempel S."/>
            <person name="Sturgill D."/>
            <person name="Sutton G."/>
            <person name="Sutton G.G."/>
            <person name="Tao W."/>
            <person name="Teichmann S."/>
            <person name="Tobari Y.N."/>
            <person name="Tomimura Y."/>
            <person name="Tsolas J.M."/>
            <person name="Valente V.L."/>
            <person name="Venter E."/>
            <person name="Venter J.C."/>
            <person name="Vicario S."/>
            <person name="Vieira F.G."/>
            <person name="Vilella A.J."/>
            <person name="Villasante A."/>
            <person name="Walenz B."/>
            <person name="Wang J."/>
            <person name="Wasserman M."/>
            <person name="Watts T."/>
            <person name="Wilson D."/>
            <person name="Wilson R.K."/>
            <person name="Wing R.A."/>
            <person name="Wolfner M.F."/>
            <person name="Wong A."/>
            <person name="Wong G.K."/>
            <person name="Wu C.I."/>
            <person name="Wu G."/>
            <person name="Yamamoto D."/>
            <person name="Yang H.P."/>
            <person name="Yang S.P."/>
            <person name="Yorke J.A."/>
            <person name="Yoshida K."/>
            <person name="Zdobnov E."/>
            <person name="Zhang P."/>
            <person name="Zhang Y."/>
            <person name="Zimin A.V."/>
            <person name="Baldwin J."/>
            <person name="Abdouelleil A."/>
            <person name="Abdulkadir J."/>
            <person name="Abebe A."/>
            <person name="Abera B."/>
            <person name="Abreu J."/>
            <person name="Acer S.C."/>
            <person name="Aftuck L."/>
            <person name="Alexander A."/>
            <person name="An P."/>
            <person name="Anderson E."/>
            <person name="Anderson S."/>
            <person name="Arachi H."/>
            <person name="Azer M."/>
            <person name="Bachantsang P."/>
            <person name="Barry A."/>
            <person name="Bayul T."/>
            <person name="Berlin A."/>
            <person name="Bessette D."/>
            <person name="Bloom T."/>
            <person name="Blye J."/>
            <person name="Boguslavskiy L."/>
            <person name="Bonnet C."/>
            <person name="Boukhgalter B."/>
            <person name="Bourzgui I."/>
            <person name="Brown A."/>
            <person name="Cahill P."/>
            <person name="Channer S."/>
            <person name="Cheshatsang Y."/>
            <person name="Chuda L."/>
            <person name="Citroen M."/>
            <person name="Collymore A."/>
            <person name="Cooke P."/>
            <person name="Costello M."/>
            <person name="D'Aco K."/>
            <person name="Daza R."/>
            <person name="De Haan G."/>
            <person name="DeGray S."/>
            <person name="DeMaso C."/>
            <person name="Dhargay N."/>
            <person name="Dooley K."/>
            <person name="Dooley E."/>
            <person name="Doricent M."/>
            <person name="Dorje P."/>
            <person name="Dorjee K."/>
            <person name="Dupes A."/>
            <person name="Elong R."/>
            <person name="Falk J."/>
            <person name="Farina A."/>
            <person name="Faro S."/>
            <person name="Ferguson D."/>
            <person name="Fisher S."/>
            <person name="Foley C.D."/>
            <person name="Franke A."/>
            <person name="Friedrich D."/>
            <person name="Gadbois L."/>
            <person name="Gearin G."/>
            <person name="Gearin C.R."/>
            <person name="Giannoukos G."/>
            <person name="Goode T."/>
            <person name="Graham J."/>
            <person name="Grandbois E."/>
            <person name="Grewal S."/>
            <person name="Gyaltsen K."/>
            <person name="Hafez N."/>
            <person name="Hagos B."/>
            <person name="Hall J."/>
            <person name="Henson C."/>
            <person name="Hollinger A."/>
            <person name="Honan T."/>
            <person name="Huard M.D."/>
            <person name="Hughes L."/>
            <person name="Hurhula B."/>
            <person name="Husby M.E."/>
            <person name="Kamat A."/>
            <person name="Kanga B."/>
            <person name="Kashin S."/>
            <person name="Khazanovich D."/>
            <person name="Kisner P."/>
            <person name="Lance K."/>
            <person name="Lara M."/>
            <person name="Lee W."/>
            <person name="Lennon N."/>
            <person name="Letendre F."/>
            <person name="LeVine R."/>
            <person name="Lipovsky A."/>
            <person name="Liu X."/>
            <person name="Liu J."/>
            <person name="Liu S."/>
            <person name="Lokyitsang T."/>
            <person name="Lokyitsang Y."/>
            <person name="Lubonja R."/>
            <person name="Lui A."/>
            <person name="MacDonald P."/>
            <person name="Magnisalis V."/>
            <person name="Maru K."/>
            <person name="Matthews C."/>
            <person name="McCusker W."/>
            <person name="McDonough S."/>
            <person name="Mehta T."/>
            <person name="Meldrim J."/>
            <person name="Meneus L."/>
            <person name="Mihai O."/>
            <person name="Mihalev A."/>
            <person name="Mihova T."/>
            <person name="Mittelman R."/>
            <person name="Mlenga V."/>
            <person name="Montmayeur A."/>
            <person name="Mulrain L."/>
            <person name="Navidi A."/>
            <person name="Naylor J."/>
            <person name="Negash T."/>
            <person name="Nguyen T."/>
            <person name="Nguyen N."/>
            <person name="Nicol R."/>
            <person name="Norbu C."/>
            <person name="Norbu N."/>
            <person name="Novod N."/>
            <person name="O'Neill B."/>
            <person name="Osman S."/>
            <person name="Markiewicz E."/>
            <person name="Oyono O.L."/>
            <person name="Patti C."/>
            <person name="Phunkhang P."/>
            <person name="Pierre F."/>
            <person name="Priest M."/>
            <person name="Raghuraman S."/>
            <person name="Rege F."/>
            <person name="Reyes R."/>
            <person name="Rise C."/>
            <person name="Rogov P."/>
            <person name="Ross K."/>
            <person name="Ryan E."/>
            <person name="Settipalli S."/>
            <person name="Shea T."/>
            <person name="Sherpa N."/>
            <person name="Shi L."/>
            <person name="Shih D."/>
            <person name="Sparrow T."/>
            <person name="Spaulding J."/>
            <person name="Stalker J."/>
            <person name="Stange-Thomann N."/>
            <person name="Stavropoulos S."/>
            <person name="Stone C."/>
            <person name="Strader C."/>
            <person name="Tesfaye S."/>
            <person name="Thomson T."/>
            <person name="Thoulutsang Y."/>
            <person name="Thoulutsang D."/>
            <person name="Topham K."/>
            <person name="Topping I."/>
            <person name="Tsamla T."/>
            <person name="Vassiliev H."/>
            <person name="Vo A."/>
            <person name="Wangchuk T."/>
            <person name="Wangdi T."/>
            <person name="Weiand M."/>
            <person name="Wilkinson J."/>
            <person name="Wilson A."/>
            <person name="Yadav S."/>
            <person name="Young G."/>
            <person name="Yu Q."/>
            <person name="Zembek L."/>
            <person name="Zhong D."/>
            <person name="Zimmer A."/>
            <person name="Zwirko Z."/>
            <person name="Jaffe D.B."/>
            <person name="Alvarez P."/>
            <person name="Brockman W."/>
            <person name="Butler J."/>
            <person name="Chin C."/>
            <person name="Gnerre S."/>
            <person name="Grabherr M."/>
            <person name="Kleber M."/>
            <person name="Mauceli E."/>
            <person name="MacCallum I."/>
        </authorList>
    </citation>
    <scope>NUCLEOTIDE SEQUENCE [LARGE SCALE GENOMIC DNA]</scope>
    <source>
        <strain evidence="3">Tucson 14030-0811.24</strain>
    </source>
</reference>
<dbReference type="OMA" id="VGTLKWT"/>
<dbReference type="PANTHER" id="PTHR31493">
    <property type="entry name" value="NAZO FAMILY MEMBER"/>
    <property type="match status" value="1"/>
</dbReference>
<organism evidence="2 3">
    <name type="scientific">Drosophila willistoni</name>
    <name type="common">Fruit fly</name>
    <dbReference type="NCBI Taxonomy" id="7260"/>
    <lineage>
        <taxon>Eukaryota</taxon>
        <taxon>Metazoa</taxon>
        <taxon>Ecdysozoa</taxon>
        <taxon>Arthropoda</taxon>
        <taxon>Hexapoda</taxon>
        <taxon>Insecta</taxon>
        <taxon>Pterygota</taxon>
        <taxon>Neoptera</taxon>
        <taxon>Endopterygota</taxon>
        <taxon>Diptera</taxon>
        <taxon>Brachycera</taxon>
        <taxon>Muscomorpha</taxon>
        <taxon>Ephydroidea</taxon>
        <taxon>Drosophilidae</taxon>
        <taxon>Drosophila</taxon>
        <taxon>Sophophora</taxon>
    </lineage>
</organism>
<dbReference type="OrthoDB" id="5976774at2759"/>
<evidence type="ECO:0000313" key="2">
    <source>
        <dbReference type="EMBL" id="EDW82640.1"/>
    </source>
</evidence>
<dbReference type="InParanoid" id="B4NCT1"/>
<gene>
    <name evidence="2" type="primary">Dwil\GK10098</name>
    <name evidence="2" type="ORF">Dwil_GK10098</name>
</gene>
<comment type="similarity">
    <text evidence="1">Belongs to the C19orf12 family.</text>
</comment>
<dbReference type="Pfam" id="PF20721">
    <property type="entry name" value="C19orf12"/>
    <property type="match status" value="1"/>
</dbReference>
<dbReference type="eggNOG" id="ENOG502RZQC">
    <property type="taxonomic scope" value="Eukaryota"/>
</dbReference>
<dbReference type="KEGG" id="dwi:6649261"/>
<dbReference type="HOGENOM" id="CLU_138025_1_0_1"/>
<dbReference type="InterPro" id="IPR033369">
    <property type="entry name" value="C19orf12"/>
</dbReference>
<dbReference type="PhylomeDB" id="B4NCT1"/>
<evidence type="ECO:0000313" key="3">
    <source>
        <dbReference type="Proteomes" id="UP000007798"/>
    </source>
</evidence>
<proteinExistence type="inferred from homology"/>
<dbReference type="EMBL" id="CH964239">
    <property type="protein sequence ID" value="EDW82640.1"/>
    <property type="molecule type" value="Genomic_DNA"/>
</dbReference>
<dbReference type="PANTHER" id="PTHR31493:SF1">
    <property type="entry name" value="PROTEIN C19ORF12"/>
    <property type="match status" value="1"/>
</dbReference>